<evidence type="ECO:0000256" key="4">
    <source>
        <dbReference type="RuleBase" id="RU003719"/>
    </source>
</evidence>
<evidence type="ECO:0000259" key="6">
    <source>
        <dbReference type="Pfam" id="PF02826"/>
    </source>
</evidence>
<dbReference type="OrthoDB" id="117809at2"/>
<evidence type="ECO:0000313" key="7">
    <source>
        <dbReference type="EMBL" id="ADD41261.1"/>
    </source>
</evidence>
<dbReference type="RefSeq" id="WP_013016832.1">
    <property type="nucleotide sequence ID" value="NC_013947.1"/>
</dbReference>
<keyword evidence="2 4" id="KW-0560">Oxidoreductase</keyword>
<dbReference type="Gene3D" id="3.40.50.720">
    <property type="entry name" value="NAD(P)-binding Rossmann-like Domain"/>
    <property type="match status" value="2"/>
</dbReference>
<reference evidence="7 8" key="1">
    <citation type="journal article" date="2009" name="Stand. Genomic Sci.">
        <title>Complete genome sequence of Stackebrandtia nassauensis type strain (LLR-40K-21).</title>
        <authorList>
            <person name="Munk C."/>
            <person name="Lapidus A."/>
            <person name="Copeland A."/>
            <person name="Jando M."/>
            <person name="Mayilraj S."/>
            <person name="Glavina Del Rio T."/>
            <person name="Nolan M."/>
            <person name="Chen F."/>
            <person name="Lucas S."/>
            <person name="Tice H."/>
            <person name="Cheng J.F."/>
            <person name="Han C."/>
            <person name="Detter J.C."/>
            <person name="Bruce D."/>
            <person name="Goodwin L."/>
            <person name="Chain P."/>
            <person name="Pitluck S."/>
            <person name="Goker M."/>
            <person name="Ovchinikova G."/>
            <person name="Pati A."/>
            <person name="Ivanova N."/>
            <person name="Mavromatis K."/>
            <person name="Chen A."/>
            <person name="Palaniappan K."/>
            <person name="Land M."/>
            <person name="Hauser L."/>
            <person name="Chang Y.J."/>
            <person name="Jeffries C.D."/>
            <person name="Bristow J."/>
            <person name="Eisen J.A."/>
            <person name="Markowitz V."/>
            <person name="Hugenholtz P."/>
            <person name="Kyrpides N.C."/>
            <person name="Klenk H.P."/>
        </authorList>
    </citation>
    <scope>NUCLEOTIDE SEQUENCE [LARGE SCALE GENOMIC DNA]</scope>
    <source>
        <strain evidence="8">DSM 44728 / CIP 108903 / NRRL B-16338 / NBRC 102104 / LLR-40K-21</strain>
    </source>
</reference>
<dbReference type="EMBL" id="CP001778">
    <property type="protein sequence ID" value="ADD41261.1"/>
    <property type="molecule type" value="Genomic_DNA"/>
</dbReference>
<evidence type="ECO:0000256" key="3">
    <source>
        <dbReference type="ARBA" id="ARBA00023027"/>
    </source>
</evidence>
<feature type="domain" description="D-isomer specific 2-hydroxyacid dehydrogenase NAD-binding" evidence="6">
    <location>
        <begin position="114"/>
        <end position="287"/>
    </location>
</feature>
<dbReference type="GO" id="GO:0004617">
    <property type="term" value="F:phosphoglycerate dehydrogenase activity"/>
    <property type="evidence" value="ECO:0007669"/>
    <property type="project" value="UniProtKB-EC"/>
</dbReference>
<dbReference type="eggNOG" id="COG1052">
    <property type="taxonomic scope" value="Bacteria"/>
</dbReference>
<dbReference type="InterPro" id="IPR050857">
    <property type="entry name" value="D-2-hydroxyacid_DH"/>
</dbReference>
<dbReference type="Pfam" id="PF00389">
    <property type="entry name" value="2-Hacid_dh"/>
    <property type="match status" value="1"/>
</dbReference>
<sequence>MANKRVLVTTAWLSPGDEVHRLLTDAGCDVVHSSFNDRDSSPATLAALVTGFDGIVAGTDRFSAEVIAAADRLKVFGRTGVGYDNIDVAAATERGIAVCPTPGVNRQSVAEHTFALLLSVARGVPGNVTAVAAGDWPQVSGRELSGATLGLIGLGAIGKAVARIALGFGMRVIAHDPYLDAEAVAASGVERASLDELLATADFVSLHIFLDDATRHLIDAEAIATMKPGAYLVNTSRGGVVDETALAAALREGRLSGAGLDVLETEPLPPDSPLRGLDNLIITAHIGAATVESRARSGRMAAQAVIDVLDGRTPEHVVNPEARR</sequence>
<organism evidence="7 8">
    <name type="scientific">Stackebrandtia nassauensis (strain DSM 44728 / CIP 108903 / NRRL B-16338 / NBRC 102104 / LLR-40K-21)</name>
    <dbReference type="NCBI Taxonomy" id="446470"/>
    <lineage>
        <taxon>Bacteria</taxon>
        <taxon>Bacillati</taxon>
        <taxon>Actinomycetota</taxon>
        <taxon>Actinomycetes</taxon>
        <taxon>Glycomycetales</taxon>
        <taxon>Glycomycetaceae</taxon>
        <taxon>Stackebrandtia</taxon>
    </lineage>
</organism>
<dbReference type="AlphaFoldDB" id="D3PWA4"/>
<protein>
    <submittedName>
        <fullName evidence="7">Phosphoglycerate dehydrogenase</fullName>
        <ecNumber evidence="7">1.1.1.95</ecNumber>
    </submittedName>
</protein>
<accession>D3PWA4</accession>
<comment type="similarity">
    <text evidence="1 4">Belongs to the D-isomer specific 2-hydroxyacid dehydrogenase family.</text>
</comment>
<proteinExistence type="inferred from homology"/>
<dbReference type="SUPFAM" id="SSF52283">
    <property type="entry name" value="Formate/glycerate dehydrogenase catalytic domain-like"/>
    <property type="match status" value="1"/>
</dbReference>
<dbReference type="FunFam" id="3.40.50.720:FF:000203">
    <property type="entry name" value="D-3-phosphoglycerate dehydrogenase (SerA)"/>
    <property type="match status" value="1"/>
</dbReference>
<dbReference type="PANTHER" id="PTHR42789">
    <property type="entry name" value="D-ISOMER SPECIFIC 2-HYDROXYACID DEHYDROGENASE FAMILY PROTEIN (AFU_ORTHOLOGUE AFUA_6G10090)"/>
    <property type="match status" value="1"/>
</dbReference>
<dbReference type="InterPro" id="IPR029753">
    <property type="entry name" value="D-isomer_DH_CS"/>
</dbReference>
<dbReference type="Proteomes" id="UP000000844">
    <property type="component" value="Chromosome"/>
</dbReference>
<name>D3PWA4_STANL</name>
<dbReference type="InterPro" id="IPR006140">
    <property type="entry name" value="D-isomer_DH_NAD-bd"/>
</dbReference>
<evidence type="ECO:0000256" key="1">
    <source>
        <dbReference type="ARBA" id="ARBA00005854"/>
    </source>
</evidence>
<dbReference type="EC" id="1.1.1.95" evidence="7"/>
<dbReference type="GO" id="GO:0051287">
    <property type="term" value="F:NAD binding"/>
    <property type="evidence" value="ECO:0007669"/>
    <property type="project" value="InterPro"/>
</dbReference>
<dbReference type="PROSITE" id="PS00671">
    <property type="entry name" value="D_2_HYDROXYACID_DH_3"/>
    <property type="match status" value="1"/>
</dbReference>
<dbReference type="SUPFAM" id="SSF51735">
    <property type="entry name" value="NAD(P)-binding Rossmann-fold domains"/>
    <property type="match status" value="1"/>
</dbReference>
<dbReference type="KEGG" id="sna:Snas_1558"/>
<gene>
    <name evidence="7" type="ordered locus">Snas_1558</name>
</gene>
<dbReference type="InterPro" id="IPR036291">
    <property type="entry name" value="NAD(P)-bd_dom_sf"/>
</dbReference>
<dbReference type="InterPro" id="IPR006139">
    <property type="entry name" value="D-isomer_2_OHA_DH_cat_dom"/>
</dbReference>
<evidence type="ECO:0000256" key="2">
    <source>
        <dbReference type="ARBA" id="ARBA00023002"/>
    </source>
</evidence>
<dbReference type="Pfam" id="PF02826">
    <property type="entry name" value="2-Hacid_dh_C"/>
    <property type="match status" value="1"/>
</dbReference>
<keyword evidence="3" id="KW-0520">NAD</keyword>
<feature type="domain" description="D-isomer specific 2-hydroxyacid dehydrogenase catalytic" evidence="5">
    <location>
        <begin position="17"/>
        <end position="319"/>
    </location>
</feature>
<keyword evidence="8" id="KW-1185">Reference proteome</keyword>
<dbReference type="STRING" id="446470.Snas_1558"/>
<dbReference type="PANTHER" id="PTHR42789:SF1">
    <property type="entry name" value="D-ISOMER SPECIFIC 2-HYDROXYACID DEHYDROGENASE FAMILY PROTEIN (AFU_ORTHOLOGUE AFUA_6G10090)"/>
    <property type="match status" value="1"/>
</dbReference>
<dbReference type="HOGENOM" id="CLU_019796_1_3_11"/>
<evidence type="ECO:0000313" key="8">
    <source>
        <dbReference type="Proteomes" id="UP000000844"/>
    </source>
</evidence>
<evidence type="ECO:0000259" key="5">
    <source>
        <dbReference type="Pfam" id="PF00389"/>
    </source>
</evidence>
<dbReference type="CDD" id="cd12172">
    <property type="entry name" value="PGDH_like_2"/>
    <property type="match status" value="1"/>
</dbReference>